<feature type="compositionally biased region" description="Polar residues" evidence="3">
    <location>
        <begin position="88"/>
        <end position="100"/>
    </location>
</feature>
<feature type="domain" description="SH3" evidence="4">
    <location>
        <begin position="988"/>
        <end position="1047"/>
    </location>
</feature>
<reference evidence="5" key="1">
    <citation type="submission" date="2024-06" db="UniProtKB">
        <authorList>
            <consortium name="RefSeq"/>
        </authorList>
    </citation>
    <scope>NUCLEOTIDE SEQUENCE [LARGE SCALE GENOMIC DNA]</scope>
</reference>
<dbReference type="SMART" id="SM00326">
    <property type="entry name" value="SH3"/>
    <property type="match status" value="4"/>
</dbReference>
<dbReference type="CTD" id="152503"/>
<evidence type="ECO:0000256" key="2">
    <source>
        <dbReference type="PROSITE-ProRule" id="PRU00192"/>
    </source>
</evidence>
<dbReference type="OrthoDB" id="27823at2759"/>
<evidence type="ECO:0000313" key="6">
    <source>
        <dbReference type="RefSeq" id="XP_030644105.1"/>
    </source>
</evidence>
<dbReference type="Pfam" id="PF00018">
    <property type="entry name" value="SH3_1"/>
    <property type="match status" value="3"/>
</dbReference>
<dbReference type="InterPro" id="IPR001452">
    <property type="entry name" value="SH3_domain"/>
</dbReference>
<dbReference type="PRINTS" id="PR00452">
    <property type="entry name" value="SH3DOMAIN"/>
</dbReference>
<name>A0A6J2WF58_CHACN</name>
<dbReference type="GeneID" id="115824139"/>
<dbReference type="InterPro" id="IPR050670">
    <property type="entry name" value="STAM"/>
</dbReference>
<dbReference type="Proteomes" id="UP000504632">
    <property type="component" value="Chromosome 11"/>
</dbReference>
<protein>
    <submittedName>
        <fullName evidence="6">SH3 domain-containing protein 19</fullName>
    </submittedName>
</protein>
<evidence type="ECO:0000313" key="5">
    <source>
        <dbReference type="Proteomes" id="UP000504632"/>
    </source>
</evidence>
<dbReference type="RefSeq" id="XP_030644105.1">
    <property type="nucleotide sequence ID" value="XM_030788245.1"/>
</dbReference>
<dbReference type="PANTHER" id="PTHR45929">
    <property type="entry name" value="JAK PATHWAY SIGNAL TRANSDUCTION ADAPTOR MOLECULE"/>
    <property type="match status" value="1"/>
</dbReference>
<dbReference type="AlphaFoldDB" id="A0A6J2WF58"/>
<dbReference type="GO" id="GO:0033565">
    <property type="term" value="C:ESCRT-0 complex"/>
    <property type="evidence" value="ECO:0007669"/>
    <property type="project" value="TreeGrafter"/>
</dbReference>
<accession>A0A6J2WF58</accession>
<feature type="compositionally biased region" description="Pro residues" evidence="3">
    <location>
        <begin position="506"/>
        <end position="515"/>
    </location>
</feature>
<feature type="compositionally biased region" description="Polar residues" evidence="3">
    <location>
        <begin position="202"/>
        <end position="215"/>
    </location>
</feature>
<dbReference type="Gene3D" id="2.30.30.40">
    <property type="entry name" value="SH3 Domains"/>
    <property type="match status" value="4"/>
</dbReference>
<organism evidence="5 6">
    <name type="scientific">Chanos chanos</name>
    <name type="common">Milkfish</name>
    <name type="synonym">Mugil chanos</name>
    <dbReference type="NCBI Taxonomy" id="29144"/>
    <lineage>
        <taxon>Eukaryota</taxon>
        <taxon>Metazoa</taxon>
        <taxon>Chordata</taxon>
        <taxon>Craniata</taxon>
        <taxon>Vertebrata</taxon>
        <taxon>Euteleostomi</taxon>
        <taxon>Actinopterygii</taxon>
        <taxon>Neopterygii</taxon>
        <taxon>Teleostei</taxon>
        <taxon>Ostariophysi</taxon>
        <taxon>Gonorynchiformes</taxon>
        <taxon>Chanidae</taxon>
        <taxon>Chanos</taxon>
    </lineage>
</organism>
<feature type="compositionally biased region" description="Low complexity" evidence="3">
    <location>
        <begin position="218"/>
        <end position="232"/>
    </location>
</feature>
<keyword evidence="1 2" id="KW-0728">SH3 domain</keyword>
<dbReference type="PROSITE" id="PS50002">
    <property type="entry name" value="SH3"/>
    <property type="match status" value="4"/>
</dbReference>
<feature type="domain" description="SH3" evidence="4">
    <location>
        <begin position="813"/>
        <end position="872"/>
    </location>
</feature>
<evidence type="ECO:0000256" key="3">
    <source>
        <dbReference type="SAM" id="MobiDB-lite"/>
    </source>
</evidence>
<reference evidence="6" key="2">
    <citation type="submission" date="2025-08" db="UniProtKB">
        <authorList>
            <consortium name="RefSeq"/>
        </authorList>
    </citation>
    <scope>IDENTIFICATION</scope>
</reference>
<sequence length="1052" mass="113210">MGWALSSVSPVNSFWFKFYPHLFSSQGPLSSLRAAFKRTSARAHSHIDCTRDRRRPEITILSAEPLPSNSWLTGFTGTPGTFLPPPDSSQFQWGGRNATTAEPPPSYEQVIKEKTQEQVTSPTPPPRRSHTTTIATQTESVEEDPTGQESSDTSQRSVPGAKKPQKPPRLSLSSRSKAAPRAALAKPAEDVLTTPTEDHTDSYGQRTSANTSLDRSCSDQSTSTSVLSESPSPFLDTTPALPDPTFAPPTDPVPIARPVPRPRSKSKPALTPEVKVQTLVRLQDSGNGAPVINPNNSPVSTGKYLKELLDVFNTDIQVDQATPDKDQEDQSDPSEEDSDTMSALHSDRNIRARIQAFESQTGEYQSDAPAPRPRNSLTKPPVLAPKPTVAPRPSIKKPPVVPVEEDNYYEEVNPFPEQDEPDPTSPCSSVPNNDPDPNPFSAFTADPFQAPAANPFTTPVVNSLPKAAPPPLPKPSPPQLPKPAPSQLPRKPSVMSREPSTSQPPVKVPLIPPSRPSLVRTKNVSEEDPVIKGPPTPLKPSKDLLNYNNHNSTSLPSTSPSTRVENEYTDTPNIPTPTLPPRGAGPSLSRQSVARRPTVIRVPSKSEKQNPDFPPPLPVQNPVGGPTPPTKPAQRGSLKRDPLKSSVSTPDLCLPPRPSGGKAPPPRPPPAKTAPGRPPPPRKAGSQRAPSTNGSPSHTPPKPQQGGRAAKKGPVLPPRPNPGHRLYNKYTLEIPHGIAVCDHNGRNSGELSFQKNEVLVLLEKIDSKTFECQVGDAKGTVQKSLMKIITPLSDFSDHHEPQGVGSVQSGGQGGVLQVQALFDFVPEGPGELALKAGDVVSKVEKLDSEWYLGTCNGITGFFPINYVKTLSGSASNPSPERRAKAQPAAVSGPRCVARFDFDAEHSDELTFCEGDLIKLVEYVGLDWARGELDTRVGIFPLNFVEIVEDLPPPPAQQTAPAKIALPGMAASPKVPSEPKPQVGQAQSDGAEWAVALYDFTAETSEDLAFKQGDYILVTAHVDDEWCRGRLNGREGFFPKAFVETSPGGVLSY</sequence>
<feature type="compositionally biased region" description="Low complexity" evidence="3">
    <location>
        <begin position="552"/>
        <end position="562"/>
    </location>
</feature>
<proteinExistence type="predicted"/>
<dbReference type="GO" id="GO:0043328">
    <property type="term" value="P:protein transport to vacuole involved in ubiquitin-dependent protein catabolic process via the multivesicular body sorting pathway"/>
    <property type="evidence" value="ECO:0007669"/>
    <property type="project" value="TreeGrafter"/>
</dbReference>
<feature type="compositionally biased region" description="Pro residues" evidence="3">
    <location>
        <begin position="241"/>
        <end position="259"/>
    </location>
</feature>
<evidence type="ECO:0000259" key="4">
    <source>
        <dbReference type="PROSITE" id="PS50002"/>
    </source>
</evidence>
<dbReference type="InterPro" id="IPR036028">
    <property type="entry name" value="SH3-like_dom_sf"/>
</dbReference>
<dbReference type="PRINTS" id="PR00499">
    <property type="entry name" value="P67PHOX"/>
</dbReference>
<feature type="region of interest" description="Disordered" evidence="3">
    <location>
        <begin position="76"/>
        <end position="301"/>
    </location>
</feature>
<gene>
    <name evidence="6" type="primary">sh3d19</name>
</gene>
<feature type="compositionally biased region" description="Low complexity" evidence="3">
    <location>
        <begin position="168"/>
        <end position="186"/>
    </location>
</feature>
<feature type="compositionally biased region" description="Pro residues" evidence="3">
    <location>
        <begin position="653"/>
        <end position="682"/>
    </location>
</feature>
<feature type="compositionally biased region" description="Pro residues" evidence="3">
    <location>
        <begin position="612"/>
        <end position="631"/>
    </location>
</feature>
<keyword evidence="5" id="KW-1185">Reference proteome</keyword>
<feature type="compositionally biased region" description="Polar residues" evidence="3">
    <location>
        <begin position="688"/>
        <end position="697"/>
    </location>
</feature>
<feature type="region of interest" description="Disordered" evidence="3">
    <location>
        <begin position="315"/>
        <end position="727"/>
    </location>
</feature>
<feature type="compositionally biased region" description="Pro residues" evidence="3">
    <location>
        <begin position="467"/>
        <end position="486"/>
    </location>
</feature>
<feature type="domain" description="SH3" evidence="4">
    <location>
        <begin position="890"/>
        <end position="949"/>
    </location>
</feature>
<dbReference type="PANTHER" id="PTHR45929:SF2">
    <property type="entry name" value="SIGNAL TRANSDUCING ADAPTER MOLECULE 1"/>
    <property type="match status" value="1"/>
</dbReference>
<evidence type="ECO:0000256" key="1">
    <source>
        <dbReference type="ARBA" id="ARBA00022443"/>
    </source>
</evidence>
<feature type="domain" description="SH3" evidence="4">
    <location>
        <begin position="732"/>
        <end position="791"/>
    </location>
</feature>
<dbReference type="SUPFAM" id="SSF50044">
    <property type="entry name" value="SH3-domain"/>
    <property type="match status" value="4"/>
</dbReference>
<feature type="compositionally biased region" description="Acidic residues" evidence="3">
    <location>
        <begin position="326"/>
        <end position="339"/>
    </location>
</feature>
<dbReference type="CDD" id="cd11817">
    <property type="entry name" value="SH3_Eve1_4"/>
    <property type="match status" value="1"/>
</dbReference>
<feature type="compositionally biased region" description="Polar residues" evidence="3">
    <location>
        <begin position="147"/>
        <end position="157"/>
    </location>
</feature>
<dbReference type="Pfam" id="PF07653">
    <property type="entry name" value="SH3_2"/>
    <property type="match status" value="1"/>
</dbReference>
<dbReference type="InParanoid" id="A0A6J2WF58"/>